<evidence type="ECO:0000256" key="1">
    <source>
        <dbReference type="ARBA" id="ARBA00004651"/>
    </source>
</evidence>
<dbReference type="AlphaFoldDB" id="A0A382D092"/>
<dbReference type="GO" id="GO:0017038">
    <property type="term" value="P:protein import"/>
    <property type="evidence" value="ECO:0007669"/>
    <property type="project" value="TreeGrafter"/>
</dbReference>
<protein>
    <recommendedName>
        <fullName evidence="8">MotA/TolQ/ExbB proton channel domain-containing protein</fullName>
    </recommendedName>
</protein>
<evidence type="ECO:0000256" key="2">
    <source>
        <dbReference type="ARBA" id="ARBA00010442"/>
    </source>
</evidence>
<reference evidence="9" key="1">
    <citation type="submission" date="2018-05" db="EMBL/GenBank/DDBJ databases">
        <authorList>
            <person name="Lanie J.A."/>
            <person name="Ng W.-L."/>
            <person name="Kazmierczak K.M."/>
            <person name="Andrzejewski T.M."/>
            <person name="Davidsen T.M."/>
            <person name="Wayne K.J."/>
            <person name="Tettelin H."/>
            <person name="Glass J.I."/>
            <person name="Rusch D."/>
            <person name="Podicherti R."/>
            <person name="Tsui H.-C.T."/>
            <person name="Winkler M.E."/>
        </authorList>
    </citation>
    <scope>NUCLEOTIDE SEQUENCE</scope>
</reference>
<evidence type="ECO:0000313" key="9">
    <source>
        <dbReference type="EMBL" id="SVB31472.1"/>
    </source>
</evidence>
<proteinExistence type="inferred from homology"/>
<evidence type="ECO:0000256" key="6">
    <source>
        <dbReference type="ARBA" id="ARBA00023136"/>
    </source>
</evidence>
<feature type="domain" description="MotA/TolQ/ExbB proton channel" evidence="8">
    <location>
        <begin position="61"/>
        <end position="168"/>
    </location>
</feature>
<dbReference type="Pfam" id="PF01618">
    <property type="entry name" value="MotA_ExbB"/>
    <property type="match status" value="1"/>
</dbReference>
<gene>
    <name evidence="9" type="ORF">METZ01_LOCUS184326</name>
</gene>
<comment type="subcellular location">
    <subcellularLocation>
        <location evidence="1">Cell membrane</location>
        <topology evidence="1">Multi-pass membrane protein</topology>
    </subcellularLocation>
</comment>
<dbReference type="GO" id="GO:0005886">
    <property type="term" value="C:plasma membrane"/>
    <property type="evidence" value="ECO:0007669"/>
    <property type="project" value="UniProtKB-SubCell"/>
</dbReference>
<evidence type="ECO:0000256" key="4">
    <source>
        <dbReference type="ARBA" id="ARBA00022692"/>
    </source>
</evidence>
<sequence length="175" mass="19413">MQFFVNAFEAIRDFLELGGPVLQIIGWTILFMWILILERLIYLRTGLKTLIQESVEQWGRRSQRRSWHAVQIREAVISRVTMSANQGIPMIQTLVALCPLLGLMGTVTGMITVFDVMAISGSGNPRSMAAGVSRATIPTMAGMVGALSGVFLVTILTRTVKRQIETLEDSMTMDH</sequence>
<feature type="transmembrane region" description="Helical" evidence="7">
    <location>
        <begin position="20"/>
        <end position="42"/>
    </location>
</feature>
<feature type="transmembrane region" description="Helical" evidence="7">
    <location>
        <begin position="94"/>
        <end position="119"/>
    </location>
</feature>
<accession>A0A382D092</accession>
<keyword evidence="4 7" id="KW-0812">Transmembrane</keyword>
<feature type="transmembrane region" description="Helical" evidence="7">
    <location>
        <begin position="139"/>
        <end position="157"/>
    </location>
</feature>
<evidence type="ECO:0000259" key="8">
    <source>
        <dbReference type="Pfam" id="PF01618"/>
    </source>
</evidence>
<organism evidence="9">
    <name type="scientific">marine metagenome</name>
    <dbReference type="NCBI Taxonomy" id="408172"/>
    <lineage>
        <taxon>unclassified sequences</taxon>
        <taxon>metagenomes</taxon>
        <taxon>ecological metagenomes</taxon>
    </lineage>
</organism>
<evidence type="ECO:0000256" key="3">
    <source>
        <dbReference type="ARBA" id="ARBA00022475"/>
    </source>
</evidence>
<dbReference type="InterPro" id="IPR050790">
    <property type="entry name" value="ExbB/TolQ_transport"/>
</dbReference>
<keyword evidence="3" id="KW-1003">Cell membrane</keyword>
<keyword evidence="5 7" id="KW-1133">Transmembrane helix</keyword>
<keyword evidence="6 7" id="KW-0472">Membrane</keyword>
<evidence type="ECO:0000256" key="5">
    <source>
        <dbReference type="ARBA" id="ARBA00022989"/>
    </source>
</evidence>
<dbReference type="PANTHER" id="PTHR30625:SF18">
    <property type="entry name" value="TONB2 ENERGY TRANSDUCTION SYSTEM INNER MEMBRANE COMPONENT EXBB"/>
    <property type="match status" value="1"/>
</dbReference>
<name>A0A382D092_9ZZZZ</name>
<dbReference type="InterPro" id="IPR002898">
    <property type="entry name" value="MotA_ExbB_proton_chnl"/>
</dbReference>
<comment type="similarity">
    <text evidence="2">Belongs to the ExbB/TolQ family.</text>
</comment>
<evidence type="ECO:0000256" key="7">
    <source>
        <dbReference type="SAM" id="Phobius"/>
    </source>
</evidence>
<dbReference type="EMBL" id="UINC01036862">
    <property type="protein sequence ID" value="SVB31472.1"/>
    <property type="molecule type" value="Genomic_DNA"/>
</dbReference>
<dbReference type="PANTHER" id="PTHR30625">
    <property type="entry name" value="PROTEIN TOLQ"/>
    <property type="match status" value="1"/>
</dbReference>